<protein>
    <recommendedName>
        <fullName evidence="3">Outer membrane protein beta-barrel domain-containing protein</fullName>
    </recommendedName>
</protein>
<name>L8JLE4_9BACT</name>
<sequence>MNAYKGDLSGYEKYTSSFHVGIQLNRKHRVNGNFNMGFGNINGENRNFTFESDQQPLPVPNKFVKTQFFYINYDLHYNIIKKKNVILYFSQGIGLIRFSPEDADGNSLTENQNTREADETYRKESFMLPTSLGAIFILPNQYGVSVQAGFYNTLTDYLDNISNLGDSKKDNILAFRLAFFVPVKFKDEQ</sequence>
<dbReference type="eggNOG" id="ENOG5032MTV">
    <property type="taxonomic scope" value="Bacteria"/>
</dbReference>
<comment type="caution">
    <text evidence="1">The sequence shown here is derived from an EMBL/GenBank/DDBJ whole genome shotgun (WGS) entry which is preliminary data.</text>
</comment>
<evidence type="ECO:0000313" key="1">
    <source>
        <dbReference type="EMBL" id="ELR69635.1"/>
    </source>
</evidence>
<dbReference type="RefSeq" id="WP_009582013.1">
    <property type="nucleotide sequence ID" value="NZ_AMZN01000070.1"/>
</dbReference>
<dbReference type="EMBL" id="AMZN01000070">
    <property type="protein sequence ID" value="ELR69635.1"/>
    <property type="molecule type" value="Genomic_DNA"/>
</dbReference>
<dbReference type="Proteomes" id="UP000011135">
    <property type="component" value="Unassembled WGS sequence"/>
</dbReference>
<proteinExistence type="predicted"/>
<dbReference type="AlphaFoldDB" id="L8JLE4"/>
<evidence type="ECO:0008006" key="3">
    <source>
        <dbReference type="Google" id="ProtNLM"/>
    </source>
</evidence>
<evidence type="ECO:0000313" key="2">
    <source>
        <dbReference type="Proteomes" id="UP000011135"/>
    </source>
</evidence>
<dbReference type="OrthoDB" id="981456at2"/>
<reference evidence="1 2" key="1">
    <citation type="submission" date="2012-12" db="EMBL/GenBank/DDBJ databases">
        <title>Genome assembly of Fulvivirga imtechensis AK7.</title>
        <authorList>
            <person name="Nupur N."/>
            <person name="Khatri I."/>
            <person name="Kumar R."/>
            <person name="Subramanian S."/>
            <person name="Pinnaka A."/>
        </authorList>
    </citation>
    <scope>NUCLEOTIDE SEQUENCE [LARGE SCALE GENOMIC DNA]</scope>
    <source>
        <strain evidence="1 2">AK7</strain>
    </source>
</reference>
<accession>L8JLE4</accession>
<keyword evidence="2" id="KW-1185">Reference proteome</keyword>
<gene>
    <name evidence="1" type="ORF">C900_04860</name>
</gene>
<organism evidence="1 2">
    <name type="scientific">Fulvivirga imtechensis AK7</name>
    <dbReference type="NCBI Taxonomy" id="1237149"/>
    <lineage>
        <taxon>Bacteria</taxon>
        <taxon>Pseudomonadati</taxon>
        <taxon>Bacteroidota</taxon>
        <taxon>Cytophagia</taxon>
        <taxon>Cytophagales</taxon>
        <taxon>Fulvivirgaceae</taxon>
        <taxon>Fulvivirga</taxon>
    </lineage>
</organism>